<feature type="binding site" evidence="5">
    <location>
        <position position="41"/>
    </location>
    <ligand>
        <name>ATP</name>
        <dbReference type="ChEBI" id="CHEBI:30616"/>
    </ligand>
</feature>
<dbReference type="Proteomes" id="UP000601223">
    <property type="component" value="Unassembled WGS sequence"/>
</dbReference>
<dbReference type="Gene3D" id="3.30.200.20">
    <property type="entry name" value="Phosphorylase Kinase, domain 1"/>
    <property type="match status" value="1"/>
</dbReference>
<proteinExistence type="predicted"/>
<comment type="caution">
    <text evidence="8">The sequence shown here is derived from an EMBL/GenBank/DDBJ whole genome shotgun (WGS) entry which is preliminary data.</text>
</comment>
<dbReference type="CDD" id="cd14014">
    <property type="entry name" value="STKc_PknB_like"/>
    <property type="match status" value="1"/>
</dbReference>
<feature type="region of interest" description="Disordered" evidence="6">
    <location>
        <begin position="364"/>
        <end position="411"/>
    </location>
</feature>
<evidence type="ECO:0000256" key="5">
    <source>
        <dbReference type="PROSITE-ProRule" id="PRU10141"/>
    </source>
</evidence>
<dbReference type="EMBL" id="BONF01000072">
    <property type="protein sequence ID" value="GIF86444.1"/>
    <property type="molecule type" value="Genomic_DNA"/>
</dbReference>
<dbReference type="GO" id="GO:0005524">
    <property type="term" value="F:ATP binding"/>
    <property type="evidence" value="ECO:0007669"/>
    <property type="project" value="UniProtKB-UniRule"/>
</dbReference>
<keyword evidence="2 5" id="KW-0547">Nucleotide-binding</keyword>
<dbReference type="PANTHER" id="PTHR43289">
    <property type="entry name" value="MITOGEN-ACTIVATED PROTEIN KINASE KINASE KINASE 20-RELATED"/>
    <property type="match status" value="1"/>
</dbReference>
<dbReference type="GO" id="GO:0004674">
    <property type="term" value="F:protein serine/threonine kinase activity"/>
    <property type="evidence" value="ECO:0007669"/>
    <property type="project" value="TreeGrafter"/>
</dbReference>
<evidence type="ECO:0000259" key="7">
    <source>
        <dbReference type="PROSITE" id="PS50011"/>
    </source>
</evidence>
<feature type="compositionally biased region" description="Basic and acidic residues" evidence="6">
    <location>
        <begin position="395"/>
        <end position="411"/>
    </location>
</feature>
<feature type="domain" description="Protein kinase" evidence="7">
    <location>
        <begin position="12"/>
        <end position="274"/>
    </location>
</feature>
<dbReference type="AlphaFoldDB" id="A0A8J3JPZ2"/>
<protein>
    <recommendedName>
        <fullName evidence="7">Protein kinase domain-containing protein</fullName>
    </recommendedName>
</protein>
<keyword evidence="9" id="KW-1185">Reference proteome</keyword>
<dbReference type="RefSeq" id="WP_203757452.1">
    <property type="nucleotide sequence ID" value="NZ_BONF01000072.1"/>
</dbReference>
<organism evidence="8 9">
    <name type="scientific">Catellatospora bangladeshensis</name>
    <dbReference type="NCBI Taxonomy" id="310355"/>
    <lineage>
        <taxon>Bacteria</taxon>
        <taxon>Bacillati</taxon>
        <taxon>Actinomycetota</taxon>
        <taxon>Actinomycetes</taxon>
        <taxon>Micromonosporales</taxon>
        <taxon>Micromonosporaceae</taxon>
        <taxon>Catellatospora</taxon>
    </lineage>
</organism>
<keyword evidence="4 5" id="KW-0067">ATP-binding</keyword>
<reference evidence="8 9" key="1">
    <citation type="submission" date="2021-01" db="EMBL/GenBank/DDBJ databases">
        <title>Whole genome shotgun sequence of Catellatospora bangladeshensis NBRC 107357.</title>
        <authorList>
            <person name="Komaki H."/>
            <person name="Tamura T."/>
        </authorList>
    </citation>
    <scope>NUCLEOTIDE SEQUENCE [LARGE SCALE GENOMIC DNA]</scope>
    <source>
        <strain evidence="8 9">NBRC 107357</strain>
    </source>
</reference>
<evidence type="ECO:0000313" key="9">
    <source>
        <dbReference type="Proteomes" id="UP000601223"/>
    </source>
</evidence>
<dbReference type="PROSITE" id="PS00109">
    <property type="entry name" value="PROTEIN_KINASE_TYR"/>
    <property type="match status" value="1"/>
</dbReference>
<keyword evidence="1" id="KW-0808">Transferase</keyword>
<evidence type="ECO:0000313" key="8">
    <source>
        <dbReference type="EMBL" id="GIF86444.1"/>
    </source>
</evidence>
<dbReference type="Gene3D" id="1.10.510.10">
    <property type="entry name" value="Transferase(Phosphotransferase) domain 1"/>
    <property type="match status" value="1"/>
</dbReference>
<dbReference type="InterPro" id="IPR017441">
    <property type="entry name" value="Protein_kinase_ATP_BS"/>
</dbReference>
<dbReference type="InterPro" id="IPR000719">
    <property type="entry name" value="Prot_kinase_dom"/>
</dbReference>
<accession>A0A8J3JPZ2</accession>
<evidence type="ECO:0000256" key="6">
    <source>
        <dbReference type="SAM" id="MobiDB-lite"/>
    </source>
</evidence>
<evidence type="ECO:0000256" key="4">
    <source>
        <dbReference type="ARBA" id="ARBA00022840"/>
    </source>
</evidence>
<evidence type="ECO:0000256" key="3">
    <source>
        <dbReference type="ARBA" id="ARBA00022777"/>
    </source>
</evidence>
<dbReference type="PROSITE" id="PS50011">
    <property type="entry name" value="PROTEIN_KINASE_DOM"/>
    <property type="match status" value="1"/>
</dbReference>
<dbReference type="InterPro" id="IPR008266">
    <property type="entry name" value="Tyr_kinase_AS"/>
</dbReference>
<keyword evidence="3" id="KW-0418">Kinase</keyword>
<name>A0A8J3JPZ2_9ACTN</name>
<dbReference type="PANTHER" id="PTHR43289:SF34">
    <property type="entry name" value="SERINE_THREONINE-PROTEIN KINASE YBDM-RELATED"/>
    <property type="match status" value="1"/>
</dbReference>
<evidence type="ECO:0000256" key="1">
    <source>
        <dbReference type="ARBA" id="ARBA00022679"/>
    </source>
</evidence>
<evidence type="ECO:0000256" key="2">
    <source>
        <dbReference type="ARBA" id="ARBA00022741"/>
    </source>
</evidence>
<sequence length="411" mass="43575">MKDQPPVLGRRYRLLERIGAGGMAVVWRAYDEVLHRPVAVKMLSPAVGARPDSLRLLRTEALAAASLQHPHITQIYDYGEHVAGQPQPYLVMELVEGVTLLQTLRAQPAGLGWPRTARITAETAAALAAAHARGVVHRDVTPANVMLTARGVKVLDFGICTLAGTADADDELVGTIDYIAPERVAGTSAVTPACDVYALGIVLYRCLTGQLPWRETTPTQRLRDHVLEPPRDLPPLPGLPGSVRELYLACLAKKPEDRPTAAEIAAELGERVSLPPVPAPDRTAGDLTRLLALTRAPVPATAVPVKRPELSWWERTPVLVAGAMLTVGLTATMVAAGLPEESAARFTPAGGGYCSTAEQGCQHLSAIPGSPSPAPTPAAQRMAPQPVSHPAPVEPKGKGKGKDKPKPKGRP</sequence>
<dbReference type="PROSITE" id="PS00107">
    <property type="entry name" value="PROTEIN_KINASE_ATP"/>
    <property type="match status" value="1"/>
</dbReference>
<dbReference type="InterPro" id="IPR011009">
    <property type="entry name" value="Kinase-like_dom_sf"/>
</dbReference>
<gene>
    <name evidence="8" type="ORF">Cba03nite_77930</name>
</gene>
<dbReference type="SUPFAM" id="SSF56112">
    <property type="entry name" value="Protein kinase-like (PK-like)"/>
    <property type="match status" value="1"/>
</dbReference>
<dbReference type="Pfam" id="PF00069">
    <property type="entry name" value="Pkinase"/>
    <property type="match status" value="1"/>
</dbReference>